<evidence type="ECO:0000256" key="1">
    <source>
        <dbReference type="ARBA" id="ARBA00004651"/>
    </source>
</evidence>
<dbReference type="Gene3D" id="1.20.1250.20">
    <property type="entry name" value="MFS general substrate transporter like domains"/>
    <property type="match status" value="1"/>
</dbReference>
<feature type="transmembrane region" description="Helical" evidence="8">
    <location>
        <begin position="167"/>
        <end position="188"/>
    </location>
</feature>
<dbReference type="GO" id="GO:0016323">
    <property type="term" value="C:basolateral plasma membrane"/>
    <property type="evidence" value="ECO:0007669"/>
    <property type="project" value="TreeGrafter"/>
</dbReference>
<reference evidence="12" key="2">
    <citation type="journal article" date="2023" name="BMC Genomics">
        <title>Pest status, molecular evolution, and epigenetic factors derived from the genome assembly of Frankliniella fusca, a thysanopteran phytovirus vector.</title>
        <authorList>
            <person name="Catto M.A."/>
            <person name="Labadie P.E."/>
            <person name="Jacobson A.L."/>
            <person name="Kennedy G.G."/>
            <person name="Srinivasan R."/>
            <person name="Hunt B.G."/>
        </authorList>
    </citation>
    <scope>NUCLEOTIDE SEQUENCE</scope>
    <source>
        <strain evidence="12">PL_HMW_Pooled</strain>
    </source>
</reference>
<evidence type="ECO:0000256" key="8">
    <source>
        <dbReference type="RuleBase" id="RU362056"/>
    </source>
</evidence>
<keyword evidence="7" id="KW-1015">Disulfide bond</keyword>
<keyword evidence="8" id="KW-0813">Transport</keyword>
<evidence type="ECO:0000313" key="12">
    <source>
        <dbReference type="EMBL" id="KAK3926220.1"/>
    </source>
</evidence>
<feature type="transmembrane region" description="Helical" evidence="8">
    <location>
        <begin position="669"/>
        <end position="687"/>
    </location>
</feature>
<evidence type="ECO:0000259" key="11">
    <source>
        <dbReference type="PROSITE" id="PS51465"/>
    </source>
</evidence>
<evidence type="ECO:0000256" key="5">
    <source>
        <dbReference type="ARBA" id="ARBA00022989"/>
    </source>
</evidence>
<evidence type="ECO:0000256" key="4">
    <source>
        <dbReference type="ARBA" id="ARBA00022692"/>
    </source>
</evidence>
<dbReference type="InterPro" id="IPR036058">
    <property type="entry name" value="Kazal_dom_sf"/>
</dbReference>
<feature type="transmembrane region" description="Helical" evidence="8">
    <location>
        <begin position="625"/>
        <end position="648"/>
    </location>
</feature>
<dbReference type="PROSITE" id="PS50850">
    <property type="entry name" value="MFS"/>
    <property type="match status" value="1"/>
</dbReference>
<evidence type="ECO:0000259" key="10">
    <source>
        <dbReference type="PROSITE" id="PS50850"/>
    </source>
</evidence>
<feature type="region of interest" description="Disordered" evidence="9">
    <location>
        <begin position="748"/>
        <end position="778"/>
    </location>
</feature>
<evidence type="ECO:0000256" key="2">
    <source>
        <dbReference type="ARBA" id="ARBA00009657"/>
    </source>
</evidence>
<name>A0AAE1HT14_9NEOP</name>
<dbReference type="Proteomes" id="UP001219518">
    <property type="component" value="Unassembled WGS sequence"/>
</dbReference>
<keyword evidence="5 8" id="KW-1133">Transmembrane helix</keyword>
<evidence type="ECO:0000256" key="9">
    <source>
        <dbReference type="SAM" id="MobiDB-lite"/>
    </source>
</evidence>
<dbReference type="InterPro" id="IPR004156">
    <property type="entry name" value="OATP"/>
</dbReference>
<keyword evidence="8" id="KW-0406">Ion transport</keyword>
<feature type="transmembrane region" description="Helical" evidence="8">
    <location>
        <begin position="390"/>
        <end position="414"/>
    </location>
</feature>
<feature type="transmembrane region" description="Helical" evidence="8">
    <location>
        <begin position="269"/>
        <end position="289"/>
    </location>
</feature>
<dbReference type="EMBL" id="JAHWGI010001243">
    <property type="protein sequence ID" value="KAK3926220.1"/>
    <property type="molecule type" value="Genomic_DNA"/>
</dbReference>
<feature type="domain" description="Kazal-like" evidence="11">
    <location>
        <begin position="506"/>
        <end position="561"/>
    </location>
</feature>
<evidence type="ECO:0000256" key="7">
    <source>
        <dbReference type="ARBA" id="ARBA00023157"/>
    </source>
</evidence>
<reference evidence="12" key="1">
    <citation type="submission" date="2021-07" db="EMBL/GenBank/DDBJ databases">
        <authorList>
            <person name="Catto M.A."/>
            <person name="Jacobson A."/>
            <person name="Kennedy G."/>
            <person name="Labadie P."/>
            <person name="Hunt B.G."/>
            <person name="Srinivasan R."/>
        </authorList>
    </citation>
    <scope>NUCLEOTIDE SEQUENCE</scope>
    <source>
        <strain evidence="12">PL_HMW_Pooled</strain>
        <tissue evidence="12">Head</tissue>
    </source>
</reference>
<dbReference type="Pfam" id="PF07648">
    <property type="entry name" value="Kazal_2"/>
    <property type="match status" value="1"/>
</dbReference>
<dbReference type="PANTHER" id="PTHR11388">
    <property type="entry name" value="ORGANIC ANION TRANSPORTER"/>
    <property type="match status" value="1"/>
</dbReference>
<dbReference type="GO" id="GO:0006811">
    <property type="term" value="P:monoatomic ion transport"/>
    <property type="evidence" value="ECO:0007669"/>
    <property type="project" value="UniProtKB-KW"/>
</dbReference>
<feature type="compositionally biased region" description="Polar residues" evidence="9">
    <location>
        <begin position="765"/>
        <end position="778"/>
    </location>
</feature>
<dbReference type="SUPFAM" id="SSF100895">
    <property type="entry name" value="Kazal-type serine protease inhibitors"/>
    <property type="match status" value="1"/>
</dbReference>
<evidence type="ECO:0000313" key="13">
    <source>
        <dbReference type="Proteomes" id="UP001219518"/>
    </source>
</evidence>
<dbReference type="PANTHER" id="PTHR11388:SF100">
    <property type="entry name" value="SOLUTE CARRIER ORGANIC ANION TRANSPORTER FAMILY MEMBER 4A1"/>
    <property type="match status" value="1"/>
</dbReference>
<dbReference type="CDD" id="cd17403">
    <property type="entry name" value="MFS_SLCO4_OATP4"/>
    <property type="match status" value="1"/>
</dbReference>
<dbReference type="GO" id="GO:0043252">
    <property type="term" value="P:sodium-independent organic anion transport"/>
    <property type="evidence" value="ECO:0007669"/>
    <property type="project" value="TreeGrafter"/>
</dbReference>
<accession>A0AAE1HT14</accession>
<dbReference type="SUPFAM" id="SSF103473">
    <property type="entry name" value="MFS general substrate transporter"/>
    <property type="match status" value="2"/>
</dbReference>
<sequence>MVAEDMEYPPGDPRRFETVELGVVNPAFTSDELSHQVGEAEEQYVNGSRQPQAPHHAMSQEKKSAADEEEARQARSLRCGWGCLQPDCLQRFRTAKWVLFWLCWAGGIQGMVVNGFVNVVITTIERRFGLRSSQSGLVAGGYDIASFLCLVPVTYLGGRPGASKARWIGWGVVLMGCGSLLFATPHFLVGPYRVASQQQDTCSLGNSTVSSSPGECDAAAQQPSSSSDGHLYLWLFLLGQLLHGAGSAPLFTLGVTFIDENVSKKMSSVYLGVFYTMAVVGPAMGYVLGGQLLRIYTDFLTTDAGALGLTPLSNVWVGAWWVGFIASAVLCFVLAIPLLAFPVEMPGAAELRAEKVCEAHGPSSSSAAAFSKLHEMPAAFRALIVNPAFFFLNMAGASEGLLLAGFAAFLPKLIENQFSVAASRAALLMGLVTVPAGGGGTFLGGYLVKRFSLSCSAIIKLCIATAAIGVVFTLCFFISCPNIAFAGVTRAYGDAENSSASMLAAPALGSACNAGCRCEDTAYNPVCGADNVLYYSPCHAGCAKEVMLDTARVYQDCACVNAVPAAPLSAPLERRRRRRYTAPGDDPEEDGEESAFVIQDRSGKGGAAGLDYEAVNEPCTSGCNLLWVFVALAFFTMLFTFLITMPALTATLRCVQEEQRSFALGIQWIKVRLLGTIPAPMIFGLLIDETCVLWQLDQCTGEAGSCIAYDNLYMSRYMLALAFVGKTCSLLFFFLAWRLYKPPIDTSKDRPDPDLDDAKIHAPSLPSSLSTEQQTEVC</sequence>
<dbReference type="PROSITE" id="PS51465">
    <property type="entry name" value="KAZAL_2"/>
    <property type="match status" value="1"/>
</dbReference>
<keyword evidence="3" id="KW-1003">Cell membrane</keyword>
<evidence type="ECO:0000256" key="6">
    <source>
        <dbReference type="ARBA" id="ARBA00023136"/>
    </source>
</evidence>
<gene>
    <name evidence="12" type="ORF">KUF71_014469</name>
</gene>
<feature type="transmembrane region" description="Helical" evidence="8">
    <location>
        <begin position="319"/>
        <end position="341"/>
    </location>
</feature>
<feature type="compositionally biased region" description="Basic and acidic residues" evidence="9">
    <location>
        <begin position="748"/>
        <end position="760"/>
    </location>
</feature>
<comment type="caution">
    <text evidence="12">The sequence shown here is derived from an EMBL/GenBank/DDBJ whole genome shotgun (WGS) entry which is preliminary data.</text>
</comment>
<dbReference type="InterPro" id="IPR002350">
    <property type="entry name" value="Kazal_dom"/>
</dbReference>
<evidence type="ECO:0000256" key="3">
    <source>
        <dbReference type="ARBA" id="ARBA00022475"/>
    </source>
</evidence>
<feature type="transmembrane region" description="Helical" evidence="8">
    <location>
        <begin position="231"/>
        <end position="257"/>
    </location>
</feature>
<feature type="transmembrane region" description="Helical" evidence="8">
    <location>
        <begin position="426"/>
        <end position="448"/>
    </location>
</feature>
<dbReference type="NCBIfam" id="TIGR00805">
    <property type="entry name" value="oat"/>
    <property type="match status" value="1"/>
</dbReference>
<protein>
    <recommendedName>
        <fullName evidence="8">Solute carrier organic anion transporter family member</fullName>
    </recommendedName>
</protein>
<dbReference type="InterPro" id="IPR036259">
    <property type="entry name" value="MFS_trans_sf"/>
</dbReference>
<comment type="similarity">
    <text evidence="2 8">Belongs to the organo anion transporter (TC 2.A.60) family.</text>
</comment>
<keyword evidence="13" id="KW-1185">Reference proteome</keyword>
<dbReference type="Pfam" id="PF03137">
    <property type="entry name" value="OATP"/>
    <property type="match status" value="1"/>
</dbReference>
<feature type="transmembrane region" description="Helical" evidence="8">
    <location>
        <begin position="457"/>
        <end position="479"/>
    </location>
</feature>
<dbReference type="InterPro" id="IPR020846">
    <property type="entry name" value="MFS_dom"/>
</dbReference>
<feature type="transmembrane region" description="Helical" evidence="8">
    <location>
        <begin position="136"/>
        <end position="155"/>
    </location>
</feature>
<dbReference type="AlphaFoldDB" id="A0AAE1HT14"/>
<organism evidence="12 13">
    <name type="scientific">Frankliniella fusca</name>
    <dbReference type="NCBI Taxonomy" id="407009"/>
    <lineage>
        <taxon>Eukaryota</taxon>
        <taxon>Metazoa</taxon>
        <taxon>Ecdysozoa</taxon>
        <taxon>Arthropoda</taxon>
        <taxon>Hexapoda</taxon>
        <taxon>Insecta</taxon>
        <taxon>Pterygota</taxon>
        <taxon>Neoptera</taxon>
        <taxon>Paraneoptera</taxon>
        <taxon>Thysanoptera</taxon>
        <taxon>Terebrantia</taxon>
        <taxon>Thripoidea</taxon>
        <taxon>Thripidae</taxon>
        <taxon>Frankliniella</taxon>
    </lineage>
</organism>
<feature type="domain" description="Major facilitator superfamily (MFS) profile" evidence="10">
    <location>
        <begin position="99"/>
        <end position="740"/>
    </location>
</feature>
<keyword evidence="6 8" id="KW-0472">Membrane</keyword>
<feature type="region of interest" description="Disordered" evidence="9">
    <location>
        <begin position="32"/>
        <end position="69"/>
    </location>
</feature>
<feature type="transmembrane region" description="Helical" evidence="8">
    <location>
        <begin position="717"/>
        <end position="740"/>
    </location>
</feature>
<dbReference type="GO" id="GO:0015347">
    <property type="term" value="F:sodium-independent organic anion transmembrane transporter activity"/>
    <property type="evidence" value="ECO:0007669"/>
    <property type="project" value="TreeGrafter"/>
</dbReference>
<comment type="subcellular location">
    <subcellularLocation>
        <location evidence="1 8">Cell membrane</location>
        <topology evidence="1 8">Multi-pass membrane protein</topology>
    </subcellularLocation>
</comment>
<feature type="transmembrane region" description="Helical" evidence="8">
    <location>
        <begin position="99"/>
        <end position="124"/>
    </location>
</feature>
<keyword evidence="4 8" id="KW-0812">Transmembrane</keyword>
<proteinExistence type="inferred from homology"/>